<organism evidence="1 2">
    <name type="scientific">Metapseudomonas furukawaii</name>
    <name type="common">Pseudomonas furukawaii</name>
    <dbReference type="NCBI Taxonomy" id="1149133"/>
    <lineage>
        <taxon>Bacteria</taxon>
        <taxon>Pseudomonadati</taxon>
        <taxon>Pseudomonadota</taxon>
        <taxon>Gammaproteobacteria</taxon>
        <taxon>Pseudomonadales</taxon>
        <taxon>Pseudomonadaceae</taxon>
        <taxon>Metapseudomonas</taxon>
    </lineage>
</organism>
<sequence length="45" mass="4721">MVNCLAKPLGVGLDGFCRLGGQGLGFGCERFLSDSCKADKQKEDG</sequence>
<dbReference type="EMBL" id="AP014862">
    <property type="protein sequence ID" value="BAU76525.1"/>
    <property type="molecule type" value="Genomic_DNA"/>
</dbReference>
<evidence type="ECO:0000313" key="2">
    <source>
        <dbReference type="Proteomes" id="UP000218554"/>
    </source>
</evidence>
<protein>
    <submittedName>
        <fullName evidence="1">Uncharacterized protein</fullName>
    </submittedName>
</protein>
<reference evidence="2" key="1">
    <citation type="submission" date="2015-05" db="EMBL/GenBank/DDBJ databases">
        <title>Draft genome sequencing of a biphenyl-degrading bacterium, Pseudomonas balearica KF707 (=NBRC110670).</title>
        <authorList>
            <person name="Kimura N."/>
            <person name="Hirose J."/>
            <person name="Watanabe T."/>
            <person name="Suenaga H."/>
            <person name="Fujihara H."/>
            <person name="Noguchi M."/>
            <person name="Hashimoto M."/>
            <person name="Shimodaira J."/>
            <person name="Tsuchikane K."/>
            <person name="Hosoyama A."/>
            <person name="Yamazoe A."/>
            <person name="Fujita N."/>
            <person name="Furukawa K."/>
        </authorList>
    </citation>
    <scope>NUCLEOTIDE SEQUENCE [LARGE SCALE GENOMIC DNA]</scope>
    <source>
        <strain evidence="2">DSM 10086 / NBRC 110670 / KF707</strain>
    </source>
</reference>
<gene>
    <name evidence="1" type="ORF">KF707C_48370</name>
</gene>
<name>A0AAD1FH54_METFU</name>
<dbReference type="KEGG" id="pfuw:KF707C_48370"/>
<dbReference type="Proteomes" id="UP000218554">
    <property type="component" value="Chromosome"/>
</dbReference>
<accession>A0AAD1FH54</accession>
<reference evidence="1 2" key="2">
    <citation type="journal article" date="2017" name="Int. J. Syst. Evol. Microbiol.">
        <title>Pseudomonas furukawaii sp. nov., a polychlorinated biphenyl-degrading bacterium isolated from biphenyl-contaminated soil in Japan.</title>
        <authorList>
            <person name="Kimura N."/>
            <person name="Watanabe T."/>
            <person name="Suenaga H."/>
            <person name="Fujihara H."/>
            <person name="Futagami T."/>
            <person name="Goto M."/>
            <person name="Hanada S."/>
            <person name="Hirose J."/>
        </authorList>
    </citation>
    <scope>NUCLEOTIDE SEQUENCE [LARGE SCALE GENOMIC DNA]</scope>
    <source>
        <strain evidence="2">DSM 10086 / NBRC 110670 / KF707</strain>
    </source>
</reference>
<dbReference type="AlphaFoldDB" id="A0AAD1FH54"/>
<proteinExistence type="predicted"/>
<keyword evidence="2" id="KW-1185">Reference proteome</keyword>
<evidence type="ECO:0000313" key="1">
    <source>
        <dbReference type="EMBL" id="BAU76525.1"/>
    </source>
</evidence>